<keyword evidence="2 12" id="KW-0639">Primosome</keyword>
<protein>
    <recommendedName>
        <fullName evidence="12 13">DNA primase</fullName>
        <ecNumber evidence="12">2.7.7.101</ecNumber>
    </recommendedName>
</protein>
<dbReference type="Pfam" id="PF08275">
    <property type="entry name" value="DNAG_N"/>
    <property type="match status" value="1"/>
</dbReference>
<dbReference type="Pfam" id="PF01807">
    <property type="entry name" value="Zn_ribbon_DnaG"/>
    <property type="match status" value="1"/>
</dbReference>
<dbReference type="GO" id="GO:0003899">
    <property type="term" value="F:DNA-directed RNA polymerase activity"/>
    <property type="evidence" value="ECO:0007669"/>
    <property type="project" value="UniProtKB-UniRule"/>
</dbReference>
<dbReference type="PROSITE" id="PS50880">
    <property type="entry name" value="TOPRIM"/>
    <property type="match status" value="1"/>
</dbReference>
<evidence type="ECO:0000256" key="1">
    <source>
        <dbReference type="ARBA" id="ARBA00022478"/>
    </source>
</evidence>
<comment type="function">
    <text evidence="12 13">RNA polymerase that catalyzes the synthesis of short RNA molecules used as primers for DNA polymerase during DNA replication.</text>
</comment>
<sequence>MLNSQVDEVKSKVDIIDLISEYISLKQAGANWKAACPFHNEKTPSFMVSRDKQIWHCFGCGEGGDIFSFVQKIENIEFPEALKILADKAGVKLKKIDLQSFSQKTKLMDICQLSAEFYHKALLNSKSGEIARNYLQKRGLDAEIIEEFKIGYAPDAWEILLNLLNKKGYKNQDILAAGMIVKNDKGKFYDRFRQRLIFPIADHNGSIVGFTARILDESKENQGGKYINTPQTLIYNKSLIAFGLDKAKNEIKKQDLAIVVEGNMDMIASYQAGVKNVIASSGTALTLEQLKLLGRYTKNIVLAFDADLAGQTAAERGIETALSLGMNVKIITLPKEINGQKIKDPDDCIKQGINYWQDAIKNAQHLMDFYFLKTLSNLDLNDSIAKKQVAAKLLKQIAKLIDRIEQDHWLVKLAEKLNVPDSILRETFNQYLSQAKKPVSEIDSNKSQKKQREYLLAEQLLALILKYPQNIEYALNHLEKEMIPQMQLQKIYTELILYYNKSKQIDFTQFEKLLLKEGGELVNIFNTLMLLADKDFLNFTEEKIKTEIIYFIKELKKHLLSQKLKQIQQLMLEAEKNNEQKQLEDLSNEFLVLTNQLQNI</sequence>
<evidence type="ECO:0000256" key="11">
    <source>
        <dbReference type="ARBA" id="ARBA00023163"/>
    </source>
</evidence>
<dbReference type="Gene3D" id="1.10.860.10">
    <property type="entry name" value="DNAb Helicase, Chain A"/>
    <property type="match status" value="1"/>
</dbReference>
<evidence type="ECO:0000256" key="8">
    <source>
        <dbReference type="ARBA" id="ARBA00022833"/>
    </source>
</evidence>
<evidence type="ECO:0000256" key="7">
    <source>
        <dbReference type="ARBA" id="ARBA00022771"/>
    </source>
</evidence>
<dbReference type="GO" id="GO:0005737">
    <property type="term" value="C:cytoplasm"/>
    <property type="evidence" value="ECO:0007669"/>
    <property type="project" value="TreeGrafter"/>
</dbReference>
<dbReference type="CDD" id="cd03364">
    <property type="entry name" value="TOPRIM_DnaG_primases"/>
    <property type="match status" value="1"/>
</dbReference>
<name>A0A1G1XM86_9BACT</name>
<evidence type="ECO:0000256" key="10">
    <source>
        <dbReference type="ARBA" id="ARBA00023125"/>
    </source>
</evidence>
<gene>
    <name evidence="12" type="primary">dnaG</name>
    <name evidence="17" type="ORF">A2Y67_00940</name>
</gene>
<dbReference type="Gene3D" id="3.40.1360.10">
    <property type="match status" value="1"/>
</dbReference>
<dbReference type="PIRSF" id="PIRSF002811">
    <property type="entry name" value="DnaG"/>
    <property type="match status" value="1"/>
</dbReference>
<dbReference type="InterPro" id="IPR016136">
    <property type="entry name" value="DNA_helicase_N/primase_C"/>
</dbReference>
<evidence type="ECO:0000256" key="15">
    <source>
        <dbReference type="SAM" id="Coils"/>
    </source>
</evidence>
<dbReference type="GO" id="GO:0003677">
    <property type="term" value="F:DNA binding"/>
    <property type="evidence" value="ECO:0007669"/>
    <property type="project" value="UniProtKB-KW"/>
</dbReference>
<dbReference type="Proteomes" id="UP000176260">
    <property type="component" value="Unassembled WGS sequence"/>
</dbReference>
<evidence type="ECO:0000256" key="12">
    <source>
        <dbReference type="HAMAP-Rule" id="MF_00974"/>
    </source>
</evidence>
<dbReference type="Gene3D" id="3.90.980.10">
    <property type="entry name" value="DNA primase, catalytic core, N-terminal domain"/>
    <property type="match status" value="1"/>
</dbReference>
<keyword evidence="11 12" id="KW-0804">Transcription</keyword>
<comment type="catalytic activity">
    <reaction evidence="12">
        <text>ssDNA + n NTP = ssDNA/pppN(pN)n-1 hybrid + (n-1) diphosphate.</text>
        <dbReference type="EC" id="2.7.7.101"/>
    </reaction>
</comment>
<dbReference type="SUPFAM" id="SSF57783">
    <property type="entry name" value="Zinc beta-ribbon"/>
    <property type="match status" value="1"/>
</dbReference>
<dbReference type="InterPro" id="IPR006171">
    <property type="entry name" value="TOPRIM_dom"/>
</dbReference>
<dbReference type="InterPro" id="IPR036977">
    <property type="entry name" value="DNA_primase_Znf_CHC2"/>
</dbReference>
<keyword evidence="3 12" id="KW-0808">Transferase</keyword>
<dbReference type="AlphaFoldDB" id="A0A1G1XM86"/>
<keyword evidence="8 12" id="KW-0862">Zinc</keyword>
<evidence type="ECO:0000256" key="4">
    <source>
        <dbReference type="ARBA" id="ARBA00022695"/>
    </source>
</evidence>
<dbReference type="FunFam" id="3.90.580.10:FF:000001">
    <property type="entry name" value="DNA primase"/>
    <property type="match status" value="1"/>
</dbReference>
<dbReference type="Pfam" id="PF10410">
    <property type="entry name" value="DnaB_bind"/>
    <property type="match status" value="1"/>
</dbReference>
<dbReference type="NCBIfam" id="TIGR01391">
    <property type="entry name" value="dnaG"/>
    <property type="match status" value="1"/>
</dbReference>
<feature type="zinc finger region" description="CHC2-type" evidence="12 14">
    <location>
        <begin position="36"/>
        <end position="60"/>
    </location>
</feature>
<keyword evidence="9" id="KW-0460">Magnesium</keyword>
<evidence type="ECO:0000256" key="14">
    <source>
        <dbReference type="PIRSR" id="PIRSR002811-1"/>
    </source>
</evidence>
<keyword evidence="7 12" id="KW-0863">Zinc-finger</keyword>
<evidence type="ECO:0000256" key="9">
    <source>
        <dbReference type="ARBA" id="ARBA00022842"/>
    </source>
</evidence>
<keyword evidence="6 12" id="KW-0479">Metal-binding</keyword>
<evidence type="ECO:0000256" key="6">
    <source>
        <dbReference type="ARBA" id="ARBA00022723"/>
    </source>
</evidence>
<dbReference type="PANTHER" id="PTHR30313:SF2">
    <property type="entry name" value="DNA PRIMASE"/>
    <property type="match status" value="1"/>
</dbReference>
<dbReference type="SUPFAM" id="SSF56731">
    <property type="entry name" value="DNA primase core"/>
    <property type="match status" value="1"/>
</dbReference>
<feature type="coiled-coil region" evidence="15">
    <location>
        <begin position="557"/>
        <end position="596"/>
    </location>
</feature>
<dbReference type="FunFam" id="3.90.980.10:FF:000001">
    <property type="entry name" value="DNA primase"/>
    <property type="match status" value="1"/>
</dbReference>
<dbReference type="SMART" id="SM00400">
    <property type="entry name" value="ZnF_CHCC"/>
    <property type="match status" value="1"/>
</dbReference>
<feature type="domain" description="Toprim" evidence="16">
    <location>
        <begin position="255"/>
        <end position="336"/>
    </location>
</feature>
<dbReference type="PANTHER" id="PTHR30313">
    <property type="entry name" value="DNA PRIMASE"/>
    <property type="match status" value="1"/>
</dbReference>
<dbReference type="InterPro" id="IPR050219">
    <property type="entry name" value="DnaG_primase"/>
</dbReference>
<keyword evidence="15" id="KW-0175">Coiled coil</keyword>
<evidence type="ECO:0000256" key="3">
    <source>
        <dbReference type="ARBA" id="ARBA00022679"/>
    </source>
</evidence>
<dbReference type="InterPro" id="IPR019475">
    <property type="entry name" value="DNA_primase_DnaB-bd"/>
</dbReference>
<dbReference type="InterPro" id="IPR034151">
    <property type="entry name" value="TOPRIM_DnaG_bac"/>
</dbReference>
<comment type="caution">
    <text evidence="17">The sequence shown here is derived from an EMBL/GenBank/DDBJ whole genome shotgun (WGS) entry which is preliminary data.</text>
</comment>
<comment type="subunit">
    <text evidence="12">Monomer. Interacts with DnaB.</text>
</comment>
<dbReference type="EC" id="2.7.7.101" evidence="12"/>
<organism evidence="17 18">
    <name type="scientific">Candidatus Buchananbacteria bacterium RBG_13_39_9</name>
    <dbReference type="NCBI Taxonomy" id="1797531"/>
    <lineage>
        <taxon>Bacteria</taxon>
        <taxon>Candidatus Buchananiibacteriota</taxon>
    </lineage>
</organism>
<dbReference type="InterPro" id="IPR013264">
    <property type="entry name" value="DNAG_N"/>
</dbReference>
<evidence type="ECO:0000256" key="5">
    <source>
        <dbReference type="ARBA" id="ARBA00022705"/>
    </source>
</evidence>
<evidence type="ECO:0000256" key="2">
    <source>
        <dbReference type="ARBA" id="ARBA00022515"/>
    </source>
</evidence>
<evidence type="ECO:0000313" key="18">
    <source>
        <dbReference type="Proteomes" id="UP000176260"/>
    </source>
</evidence>
<dbReference type="Pfam" id="PF13155">
    <property type="entry name" value="Toprim_2"/>
    <property type="match status" value="1"/>
</dbReference>
<keyword evidence="1 12" id="KW-0240">DNA-directed RNA polymerase</keyword>
<keyword evidence="4 12" id="KW-0548">Nucleotidyltransferase</keyword>
<comment type="cofactor">
    <cofactor evidence="12 13 14">
        <name>Zn(2+)</name>
        <dbReference type="ChEBI" id="CHEBI:29105"/>
    </cofactor>
    <text evidence="12 13 14">Binds 1 zinc ion per monomer.</text>
</comment>
<keyword evidence="10 12" id="KW-0238">DNA-binding</keyword>
<dbReference type="GO" id="GO:0000428">
    <property type="term" value="C:DNA-directed RNA polymerase complex"/>
    <property type="evidence" value="ECO:0007669"/>
    <property type="project" value="UniProtKB-KW"/>
</dbReference>
<evidence type="ECO:0000256" key="13">
    <source>
        <dbReference type="PIRNR" id="PIRNR002811"/>
    </source>
</evidence>
<reference evidence="17 18" key="1">
    <citation type="journal article" date="2016" name="Nat. Commun.">
        <title>Thousands of microbial genomes shed light on interconnected biogeochemical processes in an aquifer system.</title>
        <authorList>
            <person name="Anantharaman K."/>
            <person name="Brown C.T."/>
            <person name="Hug L.A."/>
            <person name="Sharon I."/>
            <person name="Castelle C.J."/>
            <person name="Probst A.J."/>
            <person name="Thomas B.C."/>
            <person name="Singh A."/>
            <person name="Wilkins M.J."/>
            <person name="Karaoz U."/>
            <person name="Brodie E.L."/>
            <person name="Williams K.H."/>
            <person name="Hubbard S.S."/>
            <person name="Banfield J.F."/>
        </authorList>
    </citation>
    <scope>NUCLEOTIDE SEQUENCE [LARGE SCALE GENOMIC DNA]</scope>
</reference>
<comment type="similarity">
    <text evidence="12 13">Belongs to the DnaG primase family.</text>
</comment>
<evidence type="ECO:0000259" key="16">
    <source>
        <dbReference type="PROSITE" id="PS50880"/>
    </source>
</evidence>
<dbReference type="InterPro" id="IPR030846">
    <property type="entry name" value="DnaG_bac"/>
</dbReference>
<accession>A0A1G1XM86</accession>
<evidence type="ECO:0000313" key="17">
    <source>
        <dbReference type="EMBL" id="OGY41149.1"/>
    </source>
</evidence>
<dbReference type="GO" id="GO:1990077">
    <property type="term" value="C:primosome complex"/>
    <property type="evidence" value="ECO:0007669"/>
    <property type="project" value="UniProtKB-KW"/>
</dbReference>
<dbReference type="InterPro" id="IPR006295">
    <property type="entry name" value="DNA_primase_DnaG"/>
</dbReference>
<dbReference type="GO" id="GO:0008270">
    <property type="term" value="F:zinc ion binding"/>
    <property type="evidence" value="ECO:0007669"/>
    <property type="project" value="UniProtKB-UniRule"/>
</dbReference>
<dbReference type="Gene3D" id="3.90.580.10">
    <property type="entry name" value="Zinc finger, CHC2-type domain"/>
    <property type="match status" value="1"/>
</dbReference>
<dbReference type="SMART" id="SM00493">
    <property type="entry name" value="TOPRIM"/>
    <property type="match status" value="1"/>
</dbReference>
<dbReference type="EMBL" id="MHIA01000033">
    <property type="protein sequence ID" value="OGY41149.1"/>
    <property type="molecule type" value="Genomic_DNA"/>
</dbReference>
<dbReference type="InterPro" id="IPR037068">
    <property type="entry name" value="DNA_primase_core_N_sf"/>
</dbReference>
<comment type="domain">
    <text evidence="12">Contains an N-terminal zinc-binding domain, a central core domain that contains the primase activity, and a C-terminal DnaB-binding domain.</text>
</comment>
<proteinExistence type="inferred from homology"/>
<dbReference type="InterPro" id="IPR002694">
    <property type="entry name" value="Znf_CHC2"/>
</dbReference>
<dbReference type="GO" id="GO:0006269">
    <property type="term" value="P:DNA replication, synthesis of primer"/>
    <property type="evidence" value="ECO:0007669"/>
    <property type="project" value="UniProtKB-UniRule"/>
</dbReference>
<dbReference type="HAMAP" id="MF_00974">
    <property type="entry name" value="DNA_primase_DnaG"/>
    <property type="match status" value="1"/>
</dbReference>
<keyword evidence="5 12" id="KW-0235">DNA replication</keyword>